<evidence type="ECO:0000313" key="4">
    <source>
        <dbReference type="Proteomes" id="UP000011715"/>
    </source>
</evidence>
<organism evidence="3 4">
    <name type="scientific">Magnaporthiopsis poae (strain ATCC 64411 / 73-15)</name>
    <name type="common">Kentucky bluegrass fungus</name>
    <name type="synonym">Magnaporthe poae</name>
    <dbReference type="NCBI Taxonomy" id="644358"/>
    <lineage>
        <taxon>Eukaryota</taxon>
        <taxon>Fungi</taxon>
        <taxon>Dikarya</taxon>
        <taxon>Ascomycota</taxon>
        <taxon>Pezizomycotina</taxon>
        <taxon>Sordariomycetes</taxon>
        <taxon>Sordariomycetidae</taxon>
        <taxon>Magnaporthales</taxon>
        <taxon>Magnaporthaceae</taxon>
        <taxon>Magnaporthiopsis</taxon>
    </lineage>
</organism>
<dbReference type="VEuPathDB" id="FungiDB:MAPG_02468"/>
<reference evidence="3" key="5">
    <citation type="submission" date="2015-06" db="UniProtKB">
        <authorList>
            <consortium name="EnsemblFungi"/>
        </authorList>
    </citation>
    <scope>IDENTIFICATION</scope>
    <source>
        <strain evidence="3">ATCC 64411</strain>
    </source>
</reference>
<proteinExistence type="predicted"/>
<dbReference type="Proteomes" id="UP000011715">
    <property type="component" value="Unassembled WGS sequence"/>
</dbReference>
<dbReference type="EMBL" id="GL876967">
    <property type="protein sequence ID" value="KLU83408.1"/>
    <property type="molecule type" value="Genomic_DNA"/>
</dbReference>
<sequence>MSIICLPRTKRGGSCPYEFSRSMPSGEPGCEVPYRPCRRAVLSSSESEWPHPPGGLHRTAASLSRPWTDQTHALAPGRDNHLDGHSRGMSWRPMPPPSCWRSSDPRSGSGHRRPEVDVKIHSYLPHV</sequence>
<protein>
    <submittedName>
        <fullName evidence="2 3">Uncharacterized protein</fullName>
    </submittedName>
</protein>
<dbReference type="EMBL" id="ADBL01000616">
    <property type="status" value="NOT_ANNOTATED_CDS"/>
    <property type="molecule type" value="Genomic_DNA"/>
</dbReference>
<dbReference type="EnsemblFungi" id="MAPG_02468T0">
    <property type="protein sequence ID" value="MAPG_02468T0"/>
    <property type="gene ID" value="MAPG_02468"/>
</dbReference>
<reference evidence="3" key="4">
    <citation type="journal article" date="2015" name="G3 (Bethesda)">
        <title>Genome sequences of three phytopathogenic species of the Magnaporthaceae family of fungi.</title>
        <authorList>
            <person name="Okagaki L.H."/>
            <person name="Nunes C.C."/>
            <person name="Sailsbery J."/>
            <person name="Clay B."/>
            <person name="Brown D."/>
            <person name="John T."/>
            <person name="Oh Y."/>
            <person name="Young N."/>
            <person name="Fitzgerald M."/>
            <person name="Haas B.J."/>
            <person name="Zeng Q."/>
            <person name="Young S."/>
            <person name="Adiconis X."/>
            <person name="Fan L."/>
            <person name="Levin J.Z."/>
            <person name="Mitchell T.K."/>
            <person name="Okubara P.A."/>
            <person name="Farman M.L."/>
            <person name="Kohn L.M."/>
            <person name="Birren B."/>
            <person name="Ma L.-J."/>
            <person name="Dean R.A."/>
        </authorList>
    </citation>
    <scope>NUCLEOTIDE SEQUENCE</scope>
    <source>
        <strain evidence="3">ATCC 64411 / 73-15</strain>
    </source>
</reference>
<evidence type="ECO:0000313" key="2">
    <source>
        <dbReference type="EMBL" id="KLU83408.1"/>
    </source>
</evidence>
<dbReference type="AlphaFoldDB" id="A0A0C4DRG0"/>
<name>A0A0C4DRG0_MAGP6</name>
<keyword evidence="4" id="KW-1185">Reference proteome</keyword>
<evidence type="ECO:0000313" key="3">
    <source>
        <dbReference type="EnsemblFungi" id="MAPG_02468T0"/>
    </source>
</evidence>
<feature type="region of interest" description="Disordered" evidence="1">
    <location>
        <begin position="70"/>
        <end position="127"/>
    </location>
</feature>
<reference evidence="2" key="1">
    <citation type="submission" date="2010-05" db="EMBL/GenBank/DDBJ databases">
        <title>The Genome Sequence of Magnaporthe poae strain ATCC 64411.</title>
        <authorList>
            <consortium name="The Broad Institute Genome Sequencing Platform"/>
            <consortium name="Broad Institute Genome Sequencing Center for Infectious Disease"/>
            <person name="Ma L.-J."/>
            <person name="Dead R."/>
            <person name="Young S."/>
            <person name="Zeng Q."/>
            <person name="Koehrsen M."/>
            <person name="Alvarado L."/>
            <person name="Berlin A."/>
            <person name="Chapman S.B."/>
            <person name="Chen Z."/>
            <person name="Freedman E."/>
            <person name="Gellesch M."/>
            <person name="Goldberg J."/>
            <person name="Griggs A."/>
            <person name="Gujja S."/>
            <person name="Heilman E.R."/>
            <person name="Heiman D."/>
            <person name="Hepburn T."/>
            <person name="Howarth C."/>
            <person name="Jen D."/>
            <person name="Larson L."/>
            <person name="Mehta T."/>
            <person name="Neiman D."/>
            <person name="Pearson M."/>
            <person name="Roberts A."/>
            <person name="Saif S."/>
            <person name="Shea T."/>
            <person name="Shenoy N."/>
            <person name="Sisk P."/>
            <person name="Stolte C."/>
            <person name="Sykes S."/>
            <person name="Walk T."/>
            <person name="White J."/>
            <person name="Yandava C."/>
            <person name="Haas B."/>
            <person name="Nusbaum C."/>
            <person name="Birren B."/>
        </authorList>
    </citation>
    <scope>NUCLEOTIDE SEQUENCE</scope>
    <source>
        <strain evidence="2">ATCC 64411</strain>
    </source>
</reference>
<reference evidence="2" key="3">
    <citation type="submission" date="2011-03" db="EMBL/GenBank/DDBJ databases">
        <title>Annotation of Magnaporthe poae ATCC 64411.</title>
        <authorList>
            <person name="Ma L.-J."/>
            <person name="Dead R."/>
            <person name="Young S.K."/>
            <person name="Zeng Q."/>
            <person name="Gargeya S."/>
            <person name="Fitzgerald M."/>
            <person name="Haas B."/>
            <person name="Abouelleil A."/>
            <person name="Alvarado L."/>
            <person name="Arachchi H.M."/>
            <person name="Berlin A."/>
            <person name="Brown A."/>
            <person name="Chapman S.B."/>
            <person name="Chen Z."/>
            <person name="Dunbar C."/>
            <person name="Freedman E."/>
            <person name="Gearin G."/>
            <person name="Gellesch M."/>
            <person name="Goldberg J."/>
            <person name="Griggs A."/>
            <person name="Gujja S."/>
            <person name="Heiman D."/>
            <person name="Howarth C."/>
            <person name="Larson L."/>
            <person name="Lui A."/>
            <person name="MacDonald P.J.P."/>
            <person name="Mehta T."/>
            <person name="Montmayeur A."/>
            <person name="Murphy C."/>
            <person name="Neiman D."/>
            <person name="Pearson M."/>
            <person name="Priest M."/>
            <person name="Roberts A."/>
            <person name="Saif S."/>
            <person name="Shea T."/>
            <person name="Shenoy N."/>
            <person name="Sisk P."/>
            <person name="Stolte C."/>
            <person name="Sykes S."/>
            <person name="Yandava C."/>
            <person name="Wortman J."/>
            <person name="Nusbaum C."/>
            <person name="Birren B."/>
        </authorList>
    </citation>
    <scope>NUCLEOTIDE SEQUENCE</scope>
    <source>
        <strain evidence="2">ATCC 64411</strain>
    </source>
</reference>
<reference evidence="4" key="2">
    <citation type="submission" date="2010-05" db="EMBL/GenBank/DDBJ databases">
        <title>The genome sequence of Magnaporthe poae strain ATCC 64411.</title>
        <authorList>
            <person name="Ma L.-J."/>
            <person name="Dead R."/>
            <person name="Young S."/>
            <person name="Zeng Q."/>
            <person name="Koehrsen M."/>
            <person name="Alvarado L."/>
            <person name="Berlin A."/>
            <person name="Chapman S.B."/>
            <person name="Chen Z."/>
            <person name="Freedman E."/>
            <person name="Gellesch M."/>
            <person name="Goldberg J."/>
            <person name="Griggs A."/>
            <person name="Gujja S."/>
            <person name="Heilman E.R."/>
            <person name="Heiman D."/>
            <person name="Hepburn T."/>
            <person name="Howarth C."/>
            <person name="Jen D."/>
            <person name="Larson L."/>
            <person name="Mehta T."/>
            <person name="Neiman D."/>
            <person name="Pearson M."/>
            <person name="Roberts A."/>
            <person name="Saif S."/>
            <person name="Shea T."/>
            <person name="Shenoy N."/>
            <person name="Sisk P."/>
            <person name="Stolte C."/>
            <person name="Sykes S."/>
            <person name="Walk T."/>
            <person name="White J."/>
            <person name="Yandava C."/>
            <person name="Haas B."/>
            <person name="Nusbaum C."/>
            <person name="Birren B."/>
        </authorList>
    </citation>
    <scope>NUCLEOTIDE SEQUENCE [LARGE SCALE GENOMIC DNA]</scope>
    <source>
        <strain evidence="4">ATCC 64411 / 73-15</strain>
    </source>
</reference>
<evidence type="ECO:0000256" key="1">
    <source>
        <dbReference type="SAM" id="MobiDB-lite"/>
    </source>
</evidence>
<accession>A0A0C4DRG0</accession>
<gene>
    <name evidence="2" type="ORF">MAPG_02468</name>
</gene>